<sequence>SPGPAKPVLAHLTGPEVITGSVFKRGVTHMTGPDIHSRPAHEGRVKLDAKLVSITHTVFSIDSVLVPGKSVFCCWREMHKQSLMVDAWMREAQEALKLVEDVETRVKNKNPHPEQQREENLRLTEIARSKLFEVGVKIDRLESLLHNPPSKPILTNEDLEYRWKMISDIQLRTRVLALSLYAIPSPNSSSTKSSFICSIHASCIFTPSLIFELPLLIFSTSRGMYDLYQDVKSCPYEDVQVLGSIPVESHSSIATSEH</sequence>
<evidence type="ECO:0000313" key="1">
    <source>
        <dbReference type="EMBL" id="GKV53403.1"/>
    </source>
</evidence>
<dbReference type="AlphaFoldDB" id="A0AAV5MVC5"/>
<proteinExistence type="predicted"/>
<reference evidence="1 2" key="1">
    <citation type="journal article" date="2021" name="Commun. Biol.">
        <title>The genome of Shorea leprosula (Dipterocarpaceae) highlights the ecological relevance of drought in aseasonal tropical rainforests.</title>
        <authorList>
            <person name="Ng K.K.S."/>
            <person name="Kobayashi M.J."/>
            <person name="Fawcett J.A."/>
            <person name="Hatakeyama M."/>
            <person name="Paape T."/>
            <person name="Ng C.H."/>
            <person name="Ang C.C."/>
            <person name="Tnah L.H."/>
            <person name="Lee C.T."/>
            <person name="Nishiyama T."/>
            <person name="Sese J."/>
            <person name="O'Brien M.J."/>
            <person name="Copetti D."/>
            <person name="Mohd Noor M.I."/>
            <person name="Ong R.C."/>
            <person name="Putra M."/>
            <person name="Sireger I.Z."/>
            <person name="Indrioko S."/>
            <person name="Kosugi Y."/>
            <person name="Izuno A."/>
            <person name="Isagi Y."/>
            <person name="Lee S.L."/>
            <person name="Shimizu K.K."/>
        </authorList>
    </citation>
    <scope>NUCLEOTIDE SEQUENCE [LARGE SCALE GENOMIC DNA]</scope>
    <source>
        <strain evidence="1">214</strain>
    </source>
</reference>
<protein>
    <submittedName>
        <fullName evidence="1">Uncharacterized protein</fullName>
    </submittedName>
</protein>
<name>A0AAV5MVC5_9ROSI</name>
<feature type="non-terminal residue" evidence="1">
    <location>
        <position position="1"/>
    </location>
</feature>
<accession>A0AAV5MVC5</accession>
<organism evidence="1 2">
    <name type="scientific">Rubroshorea leprosula</name>
    <dbReference type="NCBI Taxonomy" id="152421"/>
    <lineage>
        <taxon>Eukaryota</taxon>
        <taxon>Viridiplantae</taxon>
        <taxon>Streptophyta</taxon>
        <taxon>Embryophyta</taxon>
        <taxon>Tracheophyta</taxon>
        <taxon>Spermatophyta</taxon>
        <taxon>Magnoliopsida</taxon>
        <taxon>eudicotyledons</taxon>
        <taxon>Gunneridae</taxon>
        <taxon>Pentapetalae</taxon>
        <taxon>rosids</taxon>
        <taxon>malvids</taxon>
        <taxon>Malvales</taxon>
        <taxon>Dipterocarpaceae</taxon>
        <taxon>Rubroshorea</taxon>
    </lineage>
</organism>
<gene>
    <name evidence="1" type="ORF">SLEP1_g59932</name>
</gene>
<evidence type="ECO:0000313" key="2">
    <source>
        <dbReference type="Proteomes" id="UP001054252"/>
    </source>
</evidence>
<comment type="caution">
    <text evidence="1">The sequence shown here is derived from an EMBL/GenBank/DDBJ whole genome shotgun (WGS) entry which is preliminary data.</text>
</comment>
<dbReference type="Proteomes" id="UP001054252">
    <property type="component" value="Unassembled WGS sequence"/>
</dbReference>
<dbReference type="EMBL" id="BPVZ01001339">
    <property type="protein sequence ID" value="GKV53403.1"/>
    <property type="molecule type" value="Genomic_DNA"/>
</dbReference>
<keyword evidence="2" id="KW-1185">Reference proteome</keyword>